<dbReference type="AlphaFoldDB" id="A0AAD5UQE1"/>
<evidence type="ECO:0000259" key="3">
    <source>
        <dbReference type="PROSITE" id="PS50013"/>
    </source>
</evidence>
<comment type="subcellular location">
    <subcellularLocation>
        <location evidence="1">Nucleus</location>
    </subcellularLocation>
</comment>
<keyword evidence="5" id="KW-1185">Reference proteome</keyword>
<dbReference type="SUPFAM" id="SSF54160">
    <property type="entry name" value="Chromo domain-like"/>
    <property type="match status" value="1"/>
</dbReference>
<dbReference type="CDD" id="cd00024">
    <property type="entry name" value="CD_CSD"/>
    <property type="match status" value="1"/>
</dbReference>
<keyword evidence="2" id="KW-0539">Nucleus</keyword>
<sequence>MVNPHSLEWVESKGEGSKLVQRWIGPFEVLQRISENTYRLRLGDNYPGNPVFNLQHLKRYTTSPPEFGSRPLLPELRALKPASEEYEVESIIGHKHDKSKRSLVYLVRWKGYGPSHDSWQTPRDLRNAPDLLNDYRRKVGLY</sequence>
<feature type="domain" description="Chromo" evidence="3">
    <location>
        <begin position="86"/>
        <end position="142"/>
    </location>
</feature>
<gene>
    <name evidence="4" type="ORF">NLI96_g12879</name>
</gene>
<dbReference type="InterPro" id="IPR051219">
    <property type="entry name" value="Heterochromatin_chromo-domain"/>
</dbReference>
<dbReference type="PROSITE" id="PS50013">
    <property type="entry name" value="CHROMO_2"/>
    <property type="match status" value="1"/>
</dbReference>
<dbReference type="Pfam" id="PF24626">
    <property type="entry name" value="SH3_Tf2-1"/>
    <property type="match status" value="1"/>
</dbReference>
<dbReference type="EMBL" id="JANAWD010001297">
    <property type="protein sequence ID" value="KAJ3473678.1"/>
    <property type="molecule type" value="Genomic_DNA"/>
</dbReference>
<evidence type="ECO:0000256" key="2">
    <source>
        <dbReference type="ARBA" id="ARBA00023242"/>
    </source>
</evidence>
<evidence type="ECO:0000313" key="4">
    <source>
        <dbReference type="EMBL" id="KAJ3473678.1"/>
    </source>
</evidence>
<dbReference type="Pfam" id="PF00385">
    <property type="entry name" value="Chromo"/>
    <property type="match status" value="1"/>
</dbReference>
<dbReference type="InterPro" id="IPR023780">
    <property type="entry name" value="Chromo_domain"/>
</dbReference>
<dbReference type="Gene3D" id="2.40.50.40">
    <property type="match status" value="1"/>
</dbReference>
<reference evidence="4" key="1">
    <citation type="submission" date="2022-07" db="EMBL/GenBank/DDBJ databases">
        <title>Genome Sequence of Physisporinus lineatus.</title>
        <authorList>
            <person name="Buettner E."/>
        </authorList>
    </citation>
    <scope>NUCLEOTIDE SEQUENCE</scope>
    <source>
        <strain evidence="4">VT162</strain>
    </source>
</reference>
<proteinExistence type="predicted"/>
<name>A0AAD5UQE1_9APHY</name>
<protein>
    <recommendedName>
        <fullName evidence="3">Chromo domain-containing protein</fullName>
    </recommendedName>
</protein>
<dbReference type="InterPro" id="IPR016197">
    <property type="entry name" value="Chromo-like_dom_sf"/>
</dbReference>
<dbReference type="GO" id="GO:0006338">
    <property type="term" value="P:chromatin remodeling"/>
    <property type="evidence" value="ECO:0007669"/>
    <property type="project" value="UniProtKB-ARBA"/>
</dbReference>
<dbReference type="InterPro" id="IPR056924">
    <property type="entry name" value="SH3_Tf2-1"/>
</dbReference>
<dbReference type="Proteomes" id="UP001212997">
    <property type="component" value="Unassembled WGS sequence"/>
</dbReference>
<accession>A0AAD5UQE1</accession>
<evidence type="ECO:0000256" key="1">
    <source>
        <dbReference type="ARBA" id="ARBA00004123"/>
    </source>
</evidence>
<organism evidence="4 5">
    <name type="scientific">Meripilus lineatus</name>
    <dbReference type="NCBI Taxonomy" id="2056292"/>
    <lineage>
        <taxon>Eukaryota</taxon>
        <taxon>Fungi</taxon>
        <taxon>Dikarya</taxon>
        <taxon>Basidiomycota</taxon>
        <taxon>Agaricomycotina</taxon>
        <taxon>Agaricomycetes</taxon>
        <taxon>Polyporales</taxon>
        <taxon>Meripilaceae</taxon>
        <taxon>Meripilus</taxon>
    </lineage>
</organism>
<dbReference type="GO" id="GO:0005634">
    <property type="term" value="C:nucleus"/>
    <property type="evidence" value="ECO:0007669"/>
    <property type="project" value="UniProtKB-SubCell"/>
</dbReference>
<dbReference type="SMART" id="SM00298">
    <property type="entry name" value="CHROMO"/>
    <property type="match status" value="1"/>
</dbReference>
<comment type="caution">
    <text evidence="4">The sequence shown here is derived from an EMBL/GenBank/DDBJ whole genome shotgun (WGS) entry which is preliminary data.</text>
</comment>
<evidence type="ECO:0000313" key="5">
    <source>
        <dbReference type="Proteomes" id="UP001212997"/>
    </source>
</evidence>
<dbReference type="PANTHER" id="PTHR22812">
    <property type="entry name" value="CHROMOBOX PROTEIN"/>
    <property type="match status" value="1"/>
</dbReference>
<dbReference type="InterPro" id="IPR000953">
    <property type="entry name" value="Chromo/chromo_shadow_dom"/>
</dbReference>